<evidence type="ECO:0000313" key="4">
    <source>
        <dbReference type="Proteomes" id="UP001213000"/>
    </source>
</evidence>
<name>A0AAD5VFT9_9AGAR</name>
<reference evidence="3" key="1">
    <citation type="submission" date="2022-07" db="EMBL/GenBank/DDBJ databases">
        <title>Genome Sequence of Leucocoprinus birnbaumii.</title>
        <authorList>
            <person name="Buettner E."/>
        </authorList>
    </citation>
    <scope>NUCLEOTIDE SEQUENCE</scope>
    <source>
        <strain evidence="3">VT141</strain>
    </source>
</reference>
<evidence type="ECO:0000313" key="3">
    <source>
        <dbReference type="EMBL" id="KAJ3556145.1"/>
    </source>
</evidence>
<protein>
    <recommendedName>
        <fullName evidence="2">DUF4246 domain-containing protein</fullName>
    </recommendedName>
</protein>
<accession>A0AAD5VFT9</accession>
<feature type="domain" description="DUF4246" evidence="2">
    <location>
        <begin position="38"/>
        <end position="116"/>
    </location>
</feature>
<keyword evidence="4" id="KW-1185">Reference proteome</keyword>
<organism evidence="3 4">
    <name type="scientific">Leucocoprinus birnbaumii</name>
    <dbReference type="NCBI Taxonomy" id="56174"/>
    <lineage>
        <taxon>Eukaryota</taxon>
        <taxon>Fungi</taxon>
        <taxon>Dikarya</taxon>
        <taxon>Basidiomycota</taxon>
        <taxon>Agaricomycotina</taxon>
        <taxon>Agaricomycetes</taxon>
        <taxon>Agaricomycetidae</taxon>
        <taxon>Agaricales</taxon>
        <taxon>Agaricineae</taxon>
        <taxon>Agaricaceae</taxon>
        <taxon>Leucocoprinus</taxon>
    </lineage>
</organism>
<proteinExistence type="predicted"/>
<comment type="caution">
    <text evidence="3">The sequence shown here is derived from an EMBL/GenBank/DDBJ whole genome shotgun (WGS) entry which is preliminary data.</text>
</comment>
<dbReference type="InterPro" id="IPR049207">
    <property type="entry name" value="DUF4246_N"/>
</dbReference>
<gene>
    <name evidence="3" type="ORF">NP233_g12045</name>
</gene>
<dbReference type="EMBL" id="JANIEX010001607">
    <property type="protein sequence ID" value="KAJ3556145.1"/>
    <property type="molecule type" value="Genomic_DNA"/>
</dbReference>
<dbReference type="Pfam" id="PF21666">
    <property type="entry name" value="DUF4246_N"/>
    <property type="match status" value="1"/>
</dbReference>
<feature type="region of interest" description="Disordered" evidence="1">
    <location>
        <begin position="48"/>
        <end position="83"/>
    </location>
</feature>
<dbReference type="AlphaFoldDB" id="A0AAD5VFT9"/>
<dbReference type="Proteomes" id="UP001213000">
    <property type="component" value="Unassembled WGS sequence"/>
</dbReference>
<sequence>MRANDTVKDGNLVLLYRRHISPLVLIDRLTGLAFEVHPGFGLPFNYEPEDEYPDRRPFPSALDPRLGDKDCPDSYRSYGRARRDDHPARLPAFTLRELAMVAVMNSITDKPGWELKEGVS</sequence>
<evidence type="ECO:0000259" key="2">
    <source>
        <dbReference type="Pfam" id="PF21666"/>
    </source>
</evidence>
<evidence type="ECO:0000256" key="1">
    <source>
        <dbReference type="SAM" id="MobiDB-lite"/>
    </source>
</evidence>